<evidence type="ECO:0000313" key="2">
    <source>
        <dbReference type="EMBL" id="TXL70104.1"/>
    </source>
</evidence>
<keyword evidence="3" id="KW-1185">Reference proteome</keyword>
<organism evidence="2 3">
    <name type="scientific">Vineibacter terrae</name>
    <dbReference type="NCBI Taxonomy" id="2586908"/>
    <lineage>
        <taxon>Bacteria</taxon>
        <taxon>Pseudomonadati</taxon>
        <taxon>Pseudomonadota</taxon>
        <taxon>Alphaproteobacteria</taxon>
        <taxon>Hyphomicrobiales</taxon>
        <taxon>Vineibacter</taxon>
    </lineage>
</organism>
<reference evidence="2 3" key="1">
    <citation type="submission" date="2019-06" db="EMBL/GenBank/DDBJ databases">
        <title>New taxonomy in bacterial strain CC-CFT640, isolated from vineyard.</title>
        <authorList>
            <person name="Lin S.-Y."/>
            <person name="Tsai C.-F."/>
            <person name="Young C.-C."/>
        </authorList>
    </citation>
    <scope>NUCLEOTIDE SEQUENCE [LARGE SCALE GENOMIC DNA]</scope>
    <source>
        <strain evidence="2 3">CC-CFT640</strain>
    </source>
</reference>
<evidence type="ECO:0000313" key="3">
    <source>
        <dbReference type="Proteomes" id="UP000321638"/>
    </source>
</evidence>
<accession>A0A5C8P9S5</accession>
<proteinExistence type="predicted"/>
<dbReference type="Pfam" id="PF06199">
    <property type="entry name" value="Phage_tail_2"/>
    <property type="match status" value="1"/>
</dbReference>
<sequence length="156" mass="16673">MRSSTAPPRPTPRSASLDHPQQRGVPMATHHGKEGVVKVGTNTVAETRTWSINQSVETVDDSSQGDGWKSHLVGMPEWDGEMECWWDETDTTGQEALEIGESVTLNLYPMGAATGAKYYTGTATITRVGMSVPVDGGVSRSFSFKGNGALTKATVT</sequence>
<evidence type="ECO:0008006" key="4">
    <source>
        <dbReference type="Google" id="ProtNLM"/>
    </source>
</evidence>
<protein>
    <recommendedName>
        <fullName evidence="4">Phage tail protein</fullName>
    </recommendedName>
</protein>
<dbReference type="EMBL" id="VDUZ01000065">
    <property type="protein sequence ID" value="TXL70104.1"/>
    <property type="molecule type" value="Genomic_DNA"/>
</dbReference>
<dbReference type="Proteomes" id="UP000321638">
    <property type="component" value="Unassembled WGS sequence"/>
</dbReference>
<name>A0A5C8P9S5_9HYPH</name>
<dbReference type="OrthoDB" id="2988872at2"/>
<feature type="region of interest" description="Disordered" evidence="1">
    <location>
        <begin position="1"/>
        <end position="34"/>
    </location>
</feature>
<dbReference type="AlphaFoldDB" id="A0A5C8P9S5"/>
<evidence type="ECO:0000256" key="1">
    <source>
        <dbReference type="SAM" id="MobiDB-lite"/>
    </source>
</evidence>
<gene>
    <name evidence="2" type="ORF">FHP25_35880</name>
</gene>
<dbReference type="InterPro" id="IPR011855">
    <property type="entry name" value="Phgtail_TP901_1"/>
</dbReference>
<comment type="caution">
    <text evidence="2">The sequence shown here is derived from an EMBL/GenBank/DDBJ whole genome shotgun (WGS) entry which is preliminary data.</text>
</comment>